<dbReference type="AlphaFoldDB" id="A0A6A6RVS0"/>
<keyword evidence="3" id="KW-1185">Reference proteome</keyword>
<dbReference type="InterPro" id="IPR027796">
    <property type="entry name" value="OTT_1508_deam-like"/>
</dbReference>
<sequence length="896" mass="102135">MSGRFYWSYPGLDWSQFHSLANLLSLRNGGQVEPSSFSNTVLDENWDSDDSGDAHTSSIDTGLANQISDSGHGSLKQKFLDRMAEFAANESGGTAVACSIMREAENNVIIWIARNNGFSDVDRTTFDKLGNLLGCLSCNNYREPETPLWEEMVSYQQNRIKNSYIPKLRTSFAAYDAVRKTNDTHTPESSSVADALSVLRTHLFDGNIHGTSTLQKYTRLAMASYNLRRTRIVEVLYSSPSATSRSKSLWLDICMFARIRVAFENFKDIAVTLPSFAKVTIVLVPRPPVPTSPSQRPLTLDQIFGILQLDLGPPTTELVLGQNWTMDRIGREFAKRQKQKLNVHAEVQMLMFLNTNESSKLGVVPYMGCSKLSYFMCNCFLRSYGQFKTRGCHGRLFRPWTVPHMDRLLPRQAERIAEALISVQRAVEEKLIAPLEGRIQHERTSVIGGSSIRGGGQEDSQRQLQISQLRMEAERDKVAGIFRRQSESINHPNLEVDERESDCEICMRQTTRQCSRCQKGFFYSASCEKKIFRRHLFTCPKRPITSADHLKMPLLDNLIPQDEDVLEDFRFNNIPSHEMPYLFGLYQGLLLLGKFSAEEIHEWRIEGILADKIKEFYYSLPESSRGGYFPWFLKNPYILEYPTTAKDRNQKLLGTFYDKAKPYLNVADRKKAARDIRPEAKRVSYHMLAEVLLRVTPNPIEGNWYSFGFVTCGEDDERLLLDLYQLLLTKSDGSMFYEIHNRQRVDPRPVTFTQFWKAYQTGTLVQLMDSKGLKDLRSRLPFLEGFLSVPPGGPQPSVWNLKTFIEINDPIQYPPVQSVNVDYGFINCRTVEDMCILMEIYGKVLKIANPLGLHQACVAGDLVGFASGYVDIENRWRPLLRNFYPLGEDSASVPSL</sequence>
<evidence type="ECO:0000256" key="1">
    <source>
        <dbReference type="SAM" id="MobiDB-lite"/>
    </source>
</evidence>
<organism evidence="2 3">
    <name type="scientific">Massarina eburnea CBS 473.64</name>
    <dbReference type="NCBI Taxonomy" id="1395130"/>
    <lineage>
        <taxon>Eukaryota</taxon>
        <taxon>Fungi</taxon>
        <taxon>Dikarya</taxon>
        <taxon>Ascomycota</taxon>
        <taxon>Pezizomycotina</taxon>
        <taxon>Dothideomycetes</taxon>
        <taxon>Pleosporomycetidae</taxon>
        <taxon>Pleosporales</taxon>
        <taxon>Massarineae</taxon>
        <taxon>Massarinaceae</taxon>
        <taxon>Massarina</taxon>
    </lineage>
</organism>
<dbReference type="EMBL" id="MU006786">
    <property type="protein sequence ID" value="KAF2639440.1"/>
    <property type="molecule type" value="Genomic_DNA"/>
</dbReference>
<name>A0A6A6RVS0_9PLEO</name>
<reference evidence="2" key="1">
    <citation type="journal article" date="2020" name="Stud. Mycol.">
        <title>101 Dothideomycetes genomes: a test case for predicting lifestyles and emergence of pathogens.</title>
        <authorList>
            <person name="Haridas S."/>
            <person name="Albert R."/>
            <person name="Binder M."/>
            <person name="Bloem J."/>
            <person name="Labutti K."/>
            <person name="Salamov A."/>
            <person name="Andreopoulos B."/>
            <person name="Baker S."/>
            <person name="Barry K."/>
            <person name="Bills G."/>
            <person name="Bluhm B."/>
            <person name="Cannon C."/>
            <person name="Castanera R."/>
            <person name="Culley D."/>
            <person name="Daum C."/>
            <person name="Ezra D."/>
            <person name="Gonzalez J."/>
            <person name="Henrissat B."/>
            <person name="Kuo A."/>
            <person name="Liang C."/>
            <person name="Lipzen A."/>
            <person name="Lutzoni F."/>
            <person name="Magnuson J."/>
            <person name="Mondo S."/>
            <person name="Nolan M."/>
            <person name="Ohm R."/>
            <person name="Pangilinan J."/>
            <person name="Park H.-J."/>
            <person name="Ramirez L."/>
            <person name="Alfaro M."/>
            <person name="Sun H."/>
            <person name="Tritt A."/>
            <person name="Yoshinaga Y."/>
            <person name="Zwiers L.-H."/>
            <person name="Turgeon B."/>
            <person name="Goodwin S."/>
            <person name="Spatafora J."/>
            <person name="Crous P."/>
            <person name="Grigoriev I."/>
        </authorList>
    </citation>
    <scope>NUCLEOTIDE SEQUENCE</scope>
    <source>
        <strain evidence="2">CBS 473.64</strain>
    </source>
</reference>
<proteinExistence type="predicted"/>
<feature type="region of interest" description="Disordered" evidence="1">
    <location>
        <begin position="37"/>
        <end position="57"/>
    </location>
</feature>
<dbReference type="Pfam" id="PF14441">
    <property type="entry name" value="OTT_1508_deam"/>
    <property type="match status" value="1"/>
</dbReference>
<dbReference type="Proteomes" id="UP000799753">
    <property type="component" value="Unassembled WGS sequence"/>
</dbReference>
<gene>
    <name evidence="2" type="ORF">P280DRAFT_428535</name>
</gene>
<protein>
    <recommendedName>
        <fullName evidence="4">Suppressor of anucleate metulae protein B</fullName>
    </recommendedName>
</protein>
<dbReference type="OrthoDB" id="4851849at2759"/>
<evidence type="ECO:0008006" key="4">
    <source>
        <dbReference type="Google" id="ProtNLM"/>
    </source>
</evidence>
<accession>A0A6A6RVS0</accession>
<evidence type="ECO:0000313" key="3">
    <source>
        <dbReference type="Proteomes" id="UP000799753"/>
    </source>
</evidence>
<evidence type="ECO:0000313" key="2">
    <source>
        <dbReference type="EMBL" id="KAF2639440.1"/>
    </source>
</evidence>
<dbReference type="SUPFAM" id="SSF144232">
    <property type="entry name" value="HIT/MYND zinc finger-like"/>
    <property type="match status" value="1"/>
</dbReference>